<dbReference type="GO" id="GO:0046395">
    <property type="term" value="P:carboxylic acid catabolic process"/>
    <property type="evidence" value="ECO:0007669"/>
    <property type="project" value="UniProtKB-ARBA"/>
</dbReference>
<evidence type="ECO:0000256" key="17">
    <source>
        <dbReference type="ARBA" id="ARBA00039850"/>
    </source>
</evidence>
<sequence>MSALARSLRASTNVSRVAAARTQARAFSVSAARKDWDFTTVEKPGSLYNFTDEENLLRETVRKYATEVIEPKVREMDESEVMDKDVIQGLFDNGLMGIETPEQYDGAGMSFTSAIIAVEEIARVDPSVAVLVDVHNTLVNTVFRHHASDAVKEKWLPGLATNKVGSFCLTEPGAGSDAFSLQTTAKLDPSGDFYLLNGTKMWISNSGEAETFLVFANVDPSKGYKGISAFVISKDMGVEIAKKEQKLGIRASSTCVLNFDNIKIPKENVVGEIGKGYKYAIEILNEGRIGIAAQMIGLAQGAFDKAITYAYQRKQFGKAVGDFQGMGFQFAEVATEIEAAKLITYNAARLKEEGRNFTKEAAMAKYYASTVAMKAAGQAIEWCGGIGFTRDTGIEKYWRDSKIGAIYEGTNNIQLETIAKHLKKQYA</sequence>
<evidence type="ECO:0000256" key="4">
    <source>
        <dbReference type="ARBA" id="ARBA00009347"/>
    </source>
</evidence>
<dbReference type="Pfam" id="PF02771">
    <property type="entry name" value="Acyl-CoA_dh_N"/>
    <property type="match status" value="1"/>
</dbReference>
<dbReference type="GO" id="GO:0005759">
    <property type="term" value="C:mitochondrial matrix"/>
    <property type="evidence" value="ECO:0007669"/>
    <property type="project" value="UniProtKB-SubCell"/>
</dbReference>
<keyword evidence="10" id="KW-0809">Transit peptide</keyword>
<dbReference type="GeneID" id="87803694"/>
<comment type="pathway">
    <text evidence="3">Lipid metabolism; mitochondrial fatty acid beta-oxidation.</text>
</comment>
<feature type="domain" description="Acyl-CoA dehydrogenase/oxidase C-terminal" evidence="28">
    <location>
        <begin position="274"/>
        <end position="422"/>
    </location>
</feature>
<dbReference type="RefSeq" id="XP_062622853.1">
    <property type="nucleotide sequence ID" value="XM_062766869.1"/>
</dbReference>
<comment type="subunit">
    <text evidence="5">Homotetramer.</text>
</comment>
<evidence type="ECO:0000256" key="10">
    <source>
        <dbReference type="ARBA" id="ARBA00022946"/>
    </source>
</evidence>
<dbReference type="PIRSF" id="PIRSF016578">
    <property type="entry name" value="HsaA"/>
    <property type="match status" value="1"/>
</dbReference>
<dbReference type="PROSITE" id="PS00072">
    <property type="entry name" value="ACYL_COA_DH_1"/>
    <property type="match status" value="1"/>
</dbReference>
<dbReference type="Proteomes" id="UP000827549">
    <property type="component" value="Chromosome 1"/>
</dbReference>
<comment type="catalytic activity">
    <reaction evidence="22">
        <text>(2R)-2-methylbutanoyl-CoA + oxidized [electron-transfer flavoprotein] + H(+) = ethylacryloyl-CoA + reduced [electron-transfer flavoprotein]</text>
        <dbReference type="Rhea" id="RHEA:65296"/>
        <dbReference type="Rhea" id="RHEA-COMP:10685"/>
        <dbReference type="Rhea" id="RHEA-COMP:10686"/>
        <dbReference type="ChEBI" id="CHEBI:15378"/>
        <dbReference type="ChEBI" id="CHEBI:57692"/>
        <dbReference type="ChEBI" id="CHEBI:58307"/>
        <dbReference type="ChEBI" id="CHEBI:156439"/>
        <dbReference type="ChEBI" id="CHEBI:156440"/>
    </reaction>
    <physiologicalReaction direction="left-to-right" evidence="22">
        <dbReference type="Rhea" id="RHEA:65297"/>
    </physiologicalReaction>
</comment>
<evidence type="ECO:0000256" key="15">
    <source>
        <dbReference type="ARBA" id="ARBA00037895"/>
    </source>
</evidence>
<dbReference type="PANTHER" id="PTHR43884">
    <property type="entry name" value="ACYL-COA DEHYDROGENASE"/>
    <property type="match status" value="1"/>
</dbReference>
<gene>
    <name evidence="31" type="primary">Acadsb</name>
    <name evidence="31" type="ORF">LOC62_01G000436</name>
</gene>
<accession>A0AAF0Y390</accession>
<evidence type="ECO:0000256" key="13">
    <source>
        <dbReference type="ARBA" id="ARBA00023098"/>
    </source>
</evidence>
<comment type="cofactor">
    <cofactor evidence="1 27">
        <name>FAD</name>
        <dbReference type="ChEBI" id="CHEBI:57692"/>
    </cofactor>
</comment>
<evidence type="ECO:0000256" key="5">
    <source>
        <dbReference type="ARBA" id="ARBA00011881"/>
    </source>
</evidence>
<evidence type="ECO:0000256" key="9">
    <source>
        <dbReference type="ARBA" id="ARBA00022832"/>
    </source>
</evidence>
<evidence type="ECO:0000256" key="8">
    <source>
        <dbReference type="ARBA" id="ARBA00022827"/>
    </source>
</evidence>
<evidence type="ECO:0000259" key="29">
    <source>
        <dbReference type="Pfam" id="PF02770"/>
    </source>
</evidence>
<evidence type="ECO:0000256" key="25">
    <source>
        <dbReference type="ARBA" id="ARBA00049552"/>
    </source>
</evidence>
<keyword evidence="6" id="KW-0597">Phosphoprotein</keyword>
<name>A0AAF0Y390_9TREE</name>
<dbReference type="InterPro" id="IPR006089">
    <property type="entry name" value="Acyl-CoA_DH_CS"/>
</dbReference>
<dbReference type="Pfam" id="PF00441">
    <property type="entry name" value="Acyl-CoA_dh_1"/>
    <property type="match status" value="1"/>
</dbReference>
<evidence type="ECO:0000256" key="11">
    <source>
        <dbReference type="ARBA" id="ARBA00022990"/>
    </source>
</evidence>
<evidence type="ECO:0000313" key="32">
    <source>
        <dbReference type="Proteomes" id="UP000827549"/>
    </source>
</evidence>
<evidence type="ECO:0000256" key="3">
    <source>
        <dbReference type="ARBA" id="ARBA00005198"/>
    </source>
</evidence>
<dbReference type="InterPro" id="IPR013786">
    <property type="entry name" value="AcylCoA_DH/ox_N"/>
</dbReference>
<evidence type="ECO:0000256" key="21">
    <source>
        <dbReference type="ARBA" id="ARBA00048307"/>
    </source>
</evidence>
<comment type="catalytic activity">
    <reaction evidence="21">
        <text>valproyl-CoA + oxidized [electron-transfer flavoprotein] + H(+) = (2E)-2-propylpent-2-enoyl-CoA + reduced [electron-transfer flavoprotein]</text>
        <dbReference type="Rhea" id="RHEA:65344"/>
        <dbReference type="Rhea" id="RHEA-COMP:10685"/>
        <dbReference type="Rhea" id="RHEA-COMP:10686"/>
        <dbReference type="ChEBI" id="CHEBI:15378"/>
        <dbReference type="ChEBI" id="CHEBI:57692"/>
        <dbReference type="ChEBI" id="CHEBI:58307"/>
        <dbReference type="ChEBI" id="CHEBI:156457"/>
        <dbReference type="ChEBI" id="CHEBI:156458"/>
    </reaction>
    <physiologicalReaction direction="left-to-right" evidence="21">
        <dbReference type="Rhea" id="RHEA:65345"/>
    </physiologicalReaction>
</comment>
<protein>
    <recommendedName>
        <fullName evidence="17">Short/branched chain specific acyl-CoA dehydrogenase, mitochondrial</fullName>
        <ecNumber evidence="16">1.3.8.5</ecNumber>
    </recommendedName>
    <alternativeName>
        <fullName evidence="19">2-methyl branched chain acyl-CoA dehydrogenase</fullName>
    </alternativeName>
    <alternativeName>
        <fullName evidence="18">2-methylbutyryl-coenzyme A dehydrogenase</fullName>
    </alternativeName>
</protein>
<evidence type="ECO:0000256" key="27">
    <source>
        <dbReference type="RuleBase" id="RU362125"/>
    </source>
</evidence>
<dbReference type="FunFam" id="1.10.540.10:FF:000012">
    <property type="entry name" value="Acyl-CoA dehydrogenase short/branched chain"/>
    <property type="match status" value="1"/>
</dbReference>
<dbReference type="SUPFAM" id="SSF47203">
    <property type="entry name" value="Acyl-CoA dehydrogenase C-terminal domain-like"/>
    <property type="match status" value="1"/>
</dbReference>
<keyword evidence="7 27" id="KW-0285">Flavoprotein</keyword>
<evidence type="ECO:0000256" key="7">
    <source>
        <dbReference type="ARBA" id="ARBA00022630"/>
    </source>
</evidence>
<dbReference type="InterPro" id="IPR036250">
    <property type="entry name" value="AcylCo_DH-like_C"/>
</dbReference>
<keyword evidence="13" id="KW-0443">Lipid metabolism</keyword>
<comment type="catalytic activity">
    <reaction evidence="24">
        <text>hexanoyl-CoA + oxidized [electron-transfer flavoprotein] + H(+) = (2E)-hexenoyl-CoA + reduced [electron-transfer flavoprotein]</text>
        <dbReference type="Rhea" id="RHEA:43464"/>
        <dbReference type="Rhea" id="RHEA-COMP:10685"/>
        <dbReference type="Rhea" id="RHEA-COMP:10686"/>
        <dbReference type="ChEBI" id="CHEBI:15378"/>
        <dbReference type="ChEBI" id="CHEBI:57692"/>
        <dbReference type="ChEBI" id="CHEBI:58307"/>
        <dbReference type="ChEBI" id="CHEBI:62077"/>
        <dbReference type="ChEBI" id="CHEBI:62620"/>
    </reaction>
    <physiologicalReaction direction="left-to-right" evidence="24">
        <dbReference type="Rhea" id="RHEA:43465"/>
    </physiologicalReaction>
</comment>
<keyword evidence="11" id="KW-0007">Acetylation</keyword>
<evidence type="ECO:0000256" key="1">
    <source>
        <dbReference type="ARBA" id="ARBA00001974"/>
    </source>
</evidence>
<evidence type="ECO:0000259" key="28">
    <source>
        <dbReference type="Pfam" id="PF00441"/>
    </source>
</evidence>
<comment type="subcellular location">
    <subcellularLocation>
        <location evidence="2">Mitochondrion matrix</location>
    </subcellularLocation>
</comment>
<evidence type="ECO:0000256" key="22">
    <source>
        <dbReference type="ARBA" id="ARBA00048592"/>
    </source>
</evidence>
<feature type="domain" description="Acyl-CoA oxidase/dehydrogenase middle" evidence="29">
    <location>
        <begin position="166"/>
        <end position="261"/>
    </location>
</feature>
<dbReference type="PROSITE" id="PS00073">
    <property type="entry name" value="ACYL_COA_DH_2"/>
    <property type="match status" value="1"/>
</dbReference>
<keyword evidence="8 27" id="KW-0274">FAD</keyword>
<dbReference type="InterPro" id="IPR046373">
    <property type="entry name" value="Acyl-CoA_Oxase/DH_mid-dom_sf"/>
</dbReference>
<comment type="catalytic activity">
    <reaction evidence="20">
        <text>2-methylbutanoyl-CoA + oxidized [electron-transfer flavoprotein] + H(+) = (2E)-2-methylbut-2-enoyl-CoA + reduced [electron-transfer flavoprotein]</text>
        <dbReference type="Rhea" id="RHEA:43780"/>
        <dbReference type="Rhea" id="RHEA-COMP:10685"/>
        <dbReference type="Rhea" id="RHEA-COMP:10686"/>
        <dbReference type="ChEBI" id="CHEBI:15378"/>
        <dbReference type="ChEBI" id="CHEBI:57336"/>
        <dbReference type="ChEBI" id="CHEBI:57337"/>
        <dbReference type="ChEBI" id="CHEBI:57692"/>
        <dbReference type="ChEBI" id="CHEBI:58307"/>
        <dbReference type="EC" id="1.3.8.5"/>
    </reaction>
    <physiologicalReaction direction="left-to-right" evidence="20">
        <dbReference type="Rhea" id="RHEA:43781"/>
    </physiologicalReaction>
</comment>
<proteinExistence type="inferred from homology"/>
<dbReference type="FunFam" id="2.40.110.10:FF:000001">
    <property type="entry name" value="Acyl-CoA dehydrogenase, mitochondrial"/>
    <property type="match status" value="1"/>
</dbReference>
<keyword evidence="32" id="KW-1185">Reference proteome</keyword>
<dbReference type="EC" id="1.3.8.5" evidence="16"/>
<evidence type="ECO:0000256" key="6">
    <source>
        <dbReference type="ARBA" id="ARBA00022553"/>
    </source>
</evidence>
<dbReference type="AlphaFoldDB" id="A0AAF0Y390"/>
<evidence type="ECO:0000256" key="2">
    <source>
        <dbReference type="ARBA" id="ARBA00004305"/>
    </source>
</evidence>
<evidence type="ECO:0000259" key="30">
    <source>
        <dbReference type="Pfam" id="PF02771"/>
    </source>
</evidence>
<dbReference type="Gene3D" id="2.40.110.10">
    <property type="entry name" value="Butyryl-CoA Dehydrogenase, subunit A, domain 2"/>
    <property type="match status" value="1"/>
</dbReference>
<evidence type="ECO:0000256" key="23">
    <source>
        <dbReference type="ARBA" id="ARBA00049096"/>
    </source>
</evidence>
<evidence type="ECO:0000256" key="18">
    <source>
        <dbReference type="ARBA" id="ARBA00041537"/>
    </source>
</evidence>
<reference evidence="31" key="1">
    <citation type="submission" date="2023-10" db="EMBL/GenBank/DDBJ databases">
        <authorList>
            <person name="Noh H."/>
        </authorList>
    </citation>
    <scope>NUCLEOTIDE SEQUENCE</scope>
    <source>
        <strain evidence="31">DUCC4014</strain>
    </source>
</reference>
<dbReference type="InterPro" id="IPR009075">
    <property type="entry name" value="AcylCo_DH/oxidase_C"/>
</dbReference>
<dbReference type="GO" id="GO:0006631">
    <property type="term" value="P:fatty acid metabolic process"/>
    <property type="evidence" value="ECO:0007669"/>
    <property type="project" value="UniProtKB-KW"/>
</dbReference>
<evidence type="ECO:0000256" key="26">
    <source>
        <dbReference type="ARBA" id="ARBA00051903"/>
    </source>
</evidence>
<dbReference type="InterPro" id="IPR006091">
    <property type="entry name" value="Acyl-CoA_Oxase/DH_mid-dom"/>
</dbReference>
<dbReference type="GO" id="GO:0003853">
    <property type="term" value="F:short-chain 2-methyl fatty acyl-CoA dehydrogenase activity"/>
    <property type="evidence" value="ECO:0007669"/>
    <property type="project" value="UniProtKB-EC"/>
</dbReference>
<dbReference type="CDD" id="cd01158">
    <property type="entry name" value="SCAD_SBCAD"/>
    <property type="match status" value="1"/>
</dbReference>
<evidence type="ECO:0000256" key="20">
    <source>
        <dbReference type="ARBA" id="ARBA00048235"/>
    </source>
</evidence>
<evidence type="ECO:0000256" key="16">
    <source>
        <dbReference type="ARBA" id="ARBA00039036"/>
    </source>
</evidence>
<dbReference type="Gene3D" id="1.10.540.10">
    <property type="entry name" value="Acyl-CoA dehydrogenase/oxidase, N-terminal domain"/>
    <property type="match status" value="1"/>
</dbReference>
<keyword evidence="14" id="KW-0496">Mitochondrion</keyword>
<dbReference type="EMBL" id="CP086714">
    <property type="protein sequence ID" value="WOO76821.1"/>
    <property type="molecule type" value="Genomic_DNA"/>
</dbReference>
<keyword evidence="9" id="KW-0276">Fatty acid metabolism</keyword>
<comment type="similarity">
    <text evidence="4 27">Belongs to the acyl-CoA dehydrogenase family.</text>
</comment>
<comment type="catalytic activity">
    <reaction evidence="26">
        <text>2-methylpropanoyl-CoA + oxidized [electron-transfer flavoprotein] + H(+) = 2-methylpropenoyl-CoA + reduced [electron-transfer flavoprotein]</text>
        <dbReference type="Rhea" id="RHEA:44180"/>
        <dbReference type="Rhea" id="RHEA-COMP:10685"/>
        <dbReference type="Rhea" id="RHEA-COMP:10686"/>
        <dbReference type="ChEBI" id="CHEBI:15378"/>
        <dbReference type="ChEBI" id="CHEBI:57338"/>
        <dbReference type="ChEBI" id="CHEBI:57692"/>
        <dbReference type="ChEBI" id="CHEBI:58307"/>
        <dbReference type="ChEBI" id="CHEBI:62500"/>
    </reaction>
    <physiologicalReaction direction="left-to-right" evidence="26">
        <dbReference type="Rhea" id="RHEA:44181"/>
    </physiologicalReaction>
</comment>
<evidence type="ECO:0000256" key="12">
    <source>
        <dbReference type="ARBA" id="ARBA00023002"/>
    </source>
</evidence>
<keyword evidence="12 27" id="KW-0560">Oxidoreductase</keyword>
<dbReference type="GO" id="GO:0050660">
    <property type="term" value="F:flavin adenine dinucleotide binding"/>
    <property type="evidence" value="ECO:0007669"/>
    <property type="project" value="InterPro"/>
</dbReference>
<comment type="pathway">
    <text evidence="15">Amino-acid degradation; L-isoleucine degradation.</text>
</comment>
<evidence type="ECO:0000256" key="14">
    <source>
        <dbReference type="ARBA" id="ARBA00023128"/>
    </source>
</evidence>
<evidence type="ECO:0000256" key="19">
    <source>
        <dbReference type="ARBA" id="ARBA00042821"/>
    </source>
</evidence>
<evidence type="ECO:0000313" key="31">
    <source>
        <dbReference type="EMBL" id="WOO76821.1"/>
    </source>
</evidence>
<comment type="catalytic activity">
    <reaction evidence="25">
        <text>(2S)-2-methylbutanoyl-CoA + oxidized [electron-transfer flavoprotein] + H(+) = (2E)-2-methylbut-2-enoyl-CoA + reduced [electron-transfer flavoprotein]</text>
        <dbReference type="Rhea" id="RHEA:48256"/>
        <dbReference type="Rhea" id="RHEA-COMP:10685"/>
        <dbReference type="Rhea" id="RHEA-COMP:10686"/>
        <dbReference type="ChEBI" id="CHEBI:15378"/>
        <dbReference type="ChEBI" id="CHEBI:57337"/>
        <dbReference type="ChEBI" id="CHEBI:57692"/>
        <dbReference type="ChEBI" id="CHEBI:58307"/>
        <dbReference type="ChEBI" id="CHEBI:88166"/>
    </reaction>
    <physiologicalReaction direction="left-to-right" evidence="25">
        <dbReference type="Rhea" id="RHEA:48257"/>
    </physiologicalReaction>
</comment>
<dbReference type="Pfam" id="PF02770">
    <property type="entry name" value="Acyl-CoA_dh_M"/>
    <property type="match status" value="1"/>
</dbReference>
<comment type="catalytic activity">
    <reaction evidence="23">
        <text>butanoyl-CoA + oxidized [electron-transfer flavoprotein] + H(+) = (2E)-butenoyl-CoA + reduced [electron-transfer flavoprotein]</text>
        <dbReference type="Rhea" id="RHEA:24004"/>
        <dbReference type="Rhea" id="RHEA-COMP:10685"/>
        <dbReference type="Rhea" id="RHEA-COMP:10686"/>
        <dbReference type="ChEBI" id="CHEBI:15378"/>
        <dbReference type="ChEBI" id="CHEBI:57332"/>
        <dbReference type="ChEBI" id="CHEBI:57371"/>
        <dbReference type="ChEBI" id="CHEBI:57692"/>
        <dbReference type="ChEBI" id="CHEBI:58307"/>
    </reaction>
    <physiologicalReaction direction="left-to-right" evidence="23">
        <dbReference type="Rhea" id="RHEA:24005"/>
    </physiologicalReaction>
</comment>
<organism evidence="31 32">
    <name type="scientific">Vanrija pseudolonga</name>
    <dbReference type="NCBI Taxonomy" id="143232"/>
    <lineage>
        <taxon>Eukaryota</taxon>
        <taxon>Fungi</taxon>
        <taxon>Dikarya</taxon>
        <taxon>Basidiomycota</taxon>
        <taxon>Agaricomycotina</taxon>
        <taxon>Tremellomycetes</taxon>
        <taxon>Trichosporonales</taxon>
        <taxon>Trichosporonaceae</taxon>
        <taxon>Vanrija</taxon>
    </lineage>
</organism>
<dbReference type="InterPro" id="IPR009100">
    <property type="entry name" value="AcylCoA_DH/oxidase_NM_dom_sf"/>
</dbReference>
<feature type="domain" description="Acyl-CoA dehydrogenase/oxidase N-terminal" evidence="30">
    <location>
        <begin position="51"/>
        <end position="162"/>
    </location>
</feature>
<evidence type="ECO:0000256" key="24">
    <source>
        <dbReference type="ARBA" id="ARBA00049192"/>
    </source>
</evidence>
<dbReference type="SUPFAM" id="SSF56645">
    <property type="entry name" value="Acyl-CoA dehydrogenase NM domain-like"/>
    <property type="match status" value="1"/>
</dbReference>
<dbReference type="FunFam" id="1.20.140.10:FF:000002">
    <property type="entry name" value="Acyl-CoA dehydrogenase short/branched chain"/>
    <property type="match status" value="1"/>
</dbReference>
<dbReference type="PANTHER" id="PTHR43884:SF1">
    <property type="entry name" value="SHORT_BRANCHED CHAIN SPECIFIC ACYL-COA DEHYDROGENASE, MITOCHONDRIAL"/>
    <property type="match status" value="1"/>
</dbReference>
<dbReference type="Gene3D" id="1.20.140.10">
    <property type="entry name" value="Butyryl-CoA Dehydrogenase, subunit A, domain 3"/>
    <property type="match status" value="1"/>
</dbReference>
<dbReference type="InterPro" id="IPR037069">
    <property type="entry name" value="AcylCoA_DH/ox_N_sf"/>
</dbReference>